<sequence>MGSVGDGLDNARAENLWSTIKTEGIRGRTFTIRAEANLMLSFEHIDGFCNSRRIQKRLGYLSQIEYEEKYYTEQAMAKQANLNTHQPVPTCRSAPPTQRGKLTRRAGPGWAADTLPLAHATAQSTLPLPAPLTTVGASHPTRTANPPEPRRPRRPRTTLSYIGPRAFPSPPGREMPNRATAHASR</sequence>
<comment type="caution">
    <text evidence="2">The sequence shown here is derived from an EMBL/GenBank/DDBJ whole genome shotgun (WGS) entry which is preliminary data.</text>
</comment>
<dbReference type="GO" id="GO:0015074">
    <property type="term" value="P:DNA integration"/>
    <property type="evidence" value="ECO:0007669"/>
    <property type="project" value="InterPro"/>
</dbReference>
<proteinExistence type="predicted"/>
<dbReference type="Proteomes" id="UP000184388">
    <property type="component" value="Unassembled WGS sequence"/>
</dbReference>
<evidence type="ECO:0000256" key="1">
    <source>
        <dbReference type="SAM" id="MobiDB-lite"/>
    </source>
</evidence>
<feature type="region of interest" description="Disordered" evidence="1">
    <location>
        <begin position="85"/>
        <end position="109"/>
    </location>
</feature>
<dbReference type="EMBL" id="FRBK01000036">
    <property type="protein sequence ID" value="SHN32329.1"/>
    <property type="molecule type" value="Genomic_DNA"/>
</dbReference>
<dbReference type="AlphaFoldDB" id="A0A9X8R097"/>
<gene>
    <name evidence="2" type="ORF">SAMN05216268_1365</name>
</gene>
<reference evidence="3" key="1">
    <citation type="submission" date="2016-11" db="EMBL/GenBank/DDBJ databases">
        <authorList>
            <person name="Jaros S."/>
            <person name="Januszkiewicz K."/>
            <person name="Wedrychowicz H."/>
        </authorList>
    </citation>
    <scope>NUCLEOTIDE SEQUENCE [LARGE SCALE GENOMIC DNA]</scope>
    <source>
        <strain evidence="3">CGMCC 4.3555</strain>
    </source>
</reference>
<evidence type="ECO:0000313" key="2">
    <source>
        <dbReference type="EMBL" id="SHN32329.1"/>
    </source>
</evidence>
<dbReference type="RefSeq" id="WP_350309874.1">
    <property type="nucleotide sequence ID" value="NZ_FRBK01000036.1"/>
</dbReference>
<accession>A0A9X8R097</accession>
<feature type="region of interest" description="Disordered" evidence="1">
    <location>
        <begin position="128"/>
        <end position="185"/>
    </location>
</feature>
<name>A0A9X8R097_9ACTN</name>
<protein>
    <recommendedName>
        <fullName evidence="4">Integrase core domain-containing protein</fullName>
    </recommendedName>
</protein>
<organism evidence="2 3">
    <name type="scientific">Streptomyces yunnanensis</name>
    <dbReference type="NCBI Taxonomy" id="156453"/>
    <lineage>
        <taxon>Bacteria</taxon>
        <taxon>Bacillati</taxon>
        <taxon>Actinomycetota</taxon>
        <taxon>Actinomycetes</taxon>
        <taxon>Kitasatosporales</taxon>
        <taxon>Streptomycetaceae</taxon>
        <taxon>Streptomyces</taxon>
    </lineage>
</organism>
<evidence type="ECO:0008006" key="4">
    <source>
        <dbReference type="Google" id="ProtNLM"/>
    </source>
</evidence>
<evidence type="ECO:0000313" key="3">
    <source>
        <dbReference type="Proteomes" id="UP000184388"/>
    </source>
</evidence>